<protein>
    <recommendedName>
        <fullName evidence="6">SWIM-type domain-containing protein</fullName>
    </recommendedName>
</protein>
<dbReference type="PANTHER" id="PTHR31973:SF191">
    <property type="entry name" value="OS05G0489400 PROTEIN"/>
    <property type="match status" value="1"/>
</dbReference>
<dbReference type="GO" id="GO:0008270">
    <property type="term" value="F:zinc ion binding"/>
    <property type="evidence" value="ECO:0007669"/>
    <property type="project" value="UniProtKB-KW"/>
</dbReference>
<dbReference type="Pfam" id="PF10551">
    <property type="entry name" value="MULE"/>
    <property type="match status" value="1"/>
</dbReference>
<dbReference type="InterPro" id="IPR018289">
    <property type="entry name" value="MULE_transposase_dom"/>
</dbReference>
<feature type="region of interest" description="Disordered" evidence="5">
    <location>
        <begin position="1"/>
        <end position="31"/>
    </location>
</feature>
<evidence type="ECO:0000313" key="7">
    <source>
        <dbReference type="EMBL" id="KAL1568923.1"/>
    </source>
</evidence>
<feature type="region of interest" description="Disordered" evidence="5">
    <location>
        <begin position="46"/>
        <end position="83"/>
    </location>
</feature>
<evidence type="ECO:0000256" key="4">
    <source>
        <dbReference type="PROSITE-ProRule" id="PRU00325"/>
    </source>
</evidence>
<feature type="domain" description="SWIM-type" evidence="6">
    <location>
        <begin position="532"/>
        <end position="574"/>
    </location>
</feature>
<evidence type="ECO:0000256" key="1">
    <source>
        <dbReference type="ARBA" id="ARBA00022723"/>
    </source>
</evidence>
<keyword evidence="2 4" id="KW-0863">Zinc-finger</keyword>
<comment type="caution">
    <text evidence="7">The sequence shown here is derived from an EMBL/GenBank/DDBJ whole genome shotgun (WGS) entry which is preliminary data.</text>
</comment>
<dbReference type="InterPro" id="IPR006564">
    <property type="entry name" value="Znf_PMZ"/>
</dbReference>
<dbReference type="AlphaFoldDB" id="A0ABD1IM36"/>
<name>A0ABD1IM36_SALDI</name>
<evidence type="ECO:0000259" key="6">
    <source>
        <dbReference type="PROSITE" id="PS50966"/>
    </source>
</evidence>
<sequence>MDKGKGRADDNNMDQSSFVDSDYDLSDKEEDNIMAAQVERWKNVVDSMRTIGDGDGDDGGTGDDLPSDSPSTRTESDDDLGDRDSEVVKIVSRRYKASTDLNDPKWEVGLWFNSKQDFTELVQHQGVKIGKKLRLKKNDKIRCVAYCRRVLRSKKNRPGYPWMVTLAYRSGLGCWQISRLRDTHKCGGASYNHGCANAKYLSRLFKEDMRVFPGMTVGQFIEKVHGKMKITISSGKAKRAMARARKLIEGDLIKQYKRLHDYKTEILRANPRSTIVLATQRLEDGYDKFKAIYIAYEACKTSFKRHCMRITGLDGCHLKGQASGILLAAIGLDLNDQIFPNAFAVVRIENTDTWSWFLRLLVLDLEIKDSSNWTFISDRQKGLINVVRVAARMPCTELKDKIWEAARATNTYGFEKAMEELKGLNEAAYKWLTAHTKKESWSRAFFGFEAKCDILVNNISEYYNRVLLFAREKPLYGMLECIRMYLMDRFTSRRKMGAWMEDCIGPKIRKKLEKLKEKIGECMAGEAGEWIYQVNTKFNEQFVVDLRDRTCSCRHWILTGILCQHAIAAIEMTGIGY</sequence>
<dbReference type="PANTHER" id="PTHR31973">
    <property type="entry name" value="POLYPROTEIN, PUTATIVE-RELATED"/>
    <property type="match status" value="1"/>
</dbReference>
<dbReference type="EMBL" id="JBEAFC010000001">
    <property type="protein sequence ID" value="KAL1568923.1"/>
    <property type="molecule type" value="Genomic_DNA"/>
</dbReference>
<dbReference type="Proteomes" id="UP001567538">
    <property type="component" value="Unassembled WGS sequence"/>
</dbReference>
<dbReference type="PROSITE" id="PS50966">
    <property type="entry name" value="ZF_SWIM"/>
    <property type="match status" value="1"/>
</dbReference>
<feature type="compositionally biased region" description="Acidic residues" evidence="5">
    <location>
        <begin position="21"/>
        <end position="31"/>
    </location>
</feature>
<evidence type="ECO:0000256" key="2">
    <source>
        <dbReference type="ARBA" id="ARBA00022771"/>
    </source>
</evidence>
<keyword evidence="3" id="KW-0862">Zinc</keyword>
<proteinExistence type="predicted"/>
<dbReference type="InterPro" id="IPR007527">
    <property type="entry name" value="Znf_SWIM"/>
</dbReference>
<organism evidence="7 8">
    <name type="scientific">Salvia divinorum</name>
    <name type="common">Maria pastora</name>
    <name type="synonym">Diviner's sage</name>
    <dbReference type="NCBI Taxonomy" id="28513"/>
    <lineage>
        <taxon>Eukaryota</taxon>
        <taxon>Viridiplantae</taxon>
        <taxon>Streptophyta</taxon>
        <taxon>Embryophyta</taxon>
        <taxon>Tracheophyta</taxon>
        <taxon>Spermatophyta</taxon>
        <taxon>Magnoliopsida</taxon>
        <taxon>eudicotyledons</taxon>
        <taxon>Gunneridae</taxon>
        <taxon>Pentapetalae</taxon>
        <taxon>asterids</taxon>
        <taxon>lamiids</taxon>
        <taxon>Lamiales</taxon>
        <taxon>Lamiaceae</taxon>
        <taxon>Nepetoideae</taxon>
        <taxon>Mentheae</taxon>
        <taxon>Salviinae</taxon>
        <taxon>Salvia</taxon>
        <taxon>Salvia subgen. Calosphace</taxon>
    </lineage>
</organism>
<dbReference type="Pfam" id="PF04434">
    <property type="entry name" value="SWIM"/>
    <property type="match status" value="1"/>
</dbReference>
<evidence type="ECO:0000256" key="5">
    <source>
        <dbReference type="SAM" id="MobiDB-lite"/>
    </source>
</evidence>
<accession>A0ABD1IM36</accession>
<reference evidence="7 8" key="1">
    <citation type="submission" date="2024-06" db="EMBL/GenBank/DDBJ databases">
        <title>A chromosome level genome sequence of Diviner's sage (Salvia divinorum).</title>
        <authorList>
            <person name="Ford S.A."/>
            <person name="Ro D.-K."/>
            <person name="Ness R.W."/>
            <person name="Phillips M.A."/>
        </authorList>
    </citation>
    <scope>NUCLEOTIDE SEQUENCE [LARGE SCALE GENOMIC DNA]</scope>
    <source>
        <strain evidence="7">SAF-2024a</strain>
        <tissue evidence="7">Leaf</tissue>
    </source>
</reference>
<keyword evidence="1" id="KW-0479">Metal-binding</keyword>
<evidence type="ECO:0000313" key="8">
    <source>
        <dbReference type="Proteomes" id="UP001567538"/>
    </source>
</evidence>
<keyword evidence="8" id="KW-1185">Reference proteome</keyword>
<feature type="compositionally biased region" description="Basic and acidic residues" evidence="5">
    <location>
        <begin position="1"/>
        <end position="10"/>
    </location>
</feature>
<dbReference type="SMART" id="SM00575">
    <property type="entry name" value="ZnF_PMZ"/>
    <property type="match status" value="1"/>
</dbReference>
<evidence type="ECO:0000256" key="3">
    <source>
        <dbReference type="ARBA" id="ARBA00022833"/>
    </source>
</evidence>
<gene>
    <name evidence="7" type="ORF">AAHA92_00467</name>
</gene>